<dbReference type="PANTHER" id="PTHR23161">
    <property type="entry name" value="PROTEIN CIP2A"/>
    <property type="match status" value="1"/>
</dbReference>
<dbReference type="InterPro" id="IPR048701">
    <property type="entry name" value="CIP2A_N"/>
</dbReference>
<dbReference type="InterPro" id="IPR011989">
    <property type="entry name" value="ARM-like"/>
</dbReference>
<evidence type="ECO:0000313" key="3">
    <source>
        <dbReference type="Proteomes" id="UP000532437"/>
    </source>
</evidence>
<dbReference type="SUPFAM" id="SSF48371">
    <property type="entry name" value="ARM repeat"/>
    <property type="match status" value="1"/>
</dbReference>
<accession>A0A7K5PHU7</accession>
<dbReference type="InterPro" id="IPR042510">
    <property type="entry name" value="CIP2A"/>
</dbReference>
<feature type="non-terminal residue" evidence="2">
    <location>
        <position position="1"/>
    </location>
</feature>
<dbReference type="Proteomes" id="UP000532437">
    <property type="component" value="Unassembled WGS sequence"/>
</dbReference>
<evidence type="ECO:0000313" key="2">
    <source>
        <dbReference type="EMBL" id="NWT54692.1"/>
    </source>
</evidence>
<dbReference type="AlphaFoldDB" id="A0A7K5PHU7"/>
<feature type="domain" description="CIP2A N-terminal" evidence="1">
    <location>
        <begin position="1"/>
        <end position="428"/>
    </location>
</feature>
<dbReference type="Pfam" id="PF21044">
    <property type="entry name" value="CIP2A_N"/>
    <property type="match status" value="1"/>
</dbReference>
<proteinExistence type="predicted"/>
<dbReference type="Gene3D" id="1.25.10.10">
    <property type="entry name" value="Leucine-rich Repeat Variant"/>
    <property type="match status" value="1"/>
</dbReference>
<sequence length="428" mass="48150">QGIQLLQRLTYNLPIFCAGPNIDGLILFLMHHIQSTEDELTIPCLGLLANLCRHNLSIQSQIKSSNNVKSFYRTLISFLAHSSLTVVVFALSVLSSLTLYEEVGEKLFHARNIHQTFQLIFNIVVNGDTLTRKYSVDLLMDLMKNPKVTDYLTRYKHFTSCLAQVLDLLHGRDLDSSCKILELLLAFCSVLELRHTLRQAILEPAGLPVSGNTRLVTRSKSFEPSVVALVHLSNQPLEGSEDCSGLALQLFKEIFEDVINNKNGESAECFMDLLLPVLLDHLQMPEQIVDELLVKKKCERMVKAINVLRNILFIDDTLKIHVSKVLTASHCTRLIEHQFTYSGIDTGFGTKLMDSKMCKLAADIILKMLDLMSKLQQDVPGMKDSFYKMLQDQRLITPLTLALTSSHGEQVQLGLKILFEAAPLPDFP</sequence>
<reference evidence="2 3" key="1">
    <citation type="submission" date="2019-09" db="EMBL/GenBank/DDBJ databases">
        <title>Bird 10,000 Genomes (B10K) Project - Family phase.</title>
        <authorList>
            <person name="Zhang G."/>
        </authorList>
    </citation>
    <scope>NUCLEOTIDE SEQUENCE [LARGE SCALE GENOMIC DNA]</scope>
    <source>
        <strain evidence="2">B10K-DU-002-60</strain>
        <tissue evidence="2">Muscle</tissue>
    </source>
</reference>
<keyword evidence="3" id="KW-1185">Reference proteome</keyword>
<gene>
    <name evidence="2" type="primary">Rcjmb04_2</name>
    <name evidence="2" type="ORF">ERYMCC_R04414</name>
</gene>
<dbReference type="EMBL" id="VZRG01000942">
    <property type="protein sequence ID" value="NWT54692.1"/>
    <property type="molecule type" value="Genomic_DNA"/>
</dbReference>
<dbReference type="InterPro" id="IPR016024">
    <property type="entry name" value="ARM-type_fold"/>
</dbReference>
<evidence type="ECO:0000259" key="1">
    <source>
        <dbReference type="Pfam" id="PF21044"/>
    </source>
</evidence>
<organism evidence="2 3">
    <name type="scientific">Erythrocercus mccallii</name>
    <dbReference type="NCBI Taxonomy" id="107208"/>
    <lineage>
        <taxon>Eukaryota</taxon>
        <taxon>Metazoa</taxon>
        <taxon>Chordata</taxon>
        <taxon>Craniata</taxon>
        <taxon>Vertebrata</taxon>
        <taxon>Euteleostomi</taxon>
        <taxon>Archelosauria</taxon>
        <taxon>Archosauria</taxon>
        <taxon>Dinosauria</taxon>
        <taxon>Saurischia</taxon>
        <taxon>Theropoda</taxon>
        <taxon>Coelurosauria</taxon>
        <taxon>Aves</taxon>
        <taxon>Neognathae</taxon>
        <taxon>Neoaves</taxon>
        <taxon>Telluraves</taxon>
        <taxon>Australaves</taxon>
        <taxon>Passeriformes</taxon>
        <taxon>Corvoidea</taxon>
        <taxon>Dicruridae</taxon>
        <taxon>Erythrocercus</taxon>
    </lineage>
</organism>
<protein>
    <submittedName>
        <fullName evidence="2">CIP2A protein</fullName>
    </submittedName>
</protein>
<comment type="caution">
    <text evidence="2">The sequence shown here is derived from an EMBL/GenBank/DDBJ whole genome shotgun (WGS) entry which is preliminary data.</text>
</comment>
<feature type="non-terminal residue" evidence="2">
    <location>
        <position position="428"/>
    </location>
</feature>
<name>A0A7K5PHU7_9CORV</name>
<dbReference type="PANTHER" id="PTHR23161:SF2">
    <property type="entry name" value="PROTEIN CIP2A"/>
    <property type="match status" value="1"/>
</dbReference>